<gene>
    <name evidence="1" type="ORF">BJ138DRAFT_969506</name>
</gene>
<proteinExistence type="predicted"/>
<name>A0ACB8AAB6_9AGAM</name>
<evidence type="ECO:0000313" key="1">
    <source>
        <dbReference type="EMBL" id="KAH7910151.1"/>
    </source>
</evidence>
<keyword evidence="2" id="KW-1185">Reference proteome</keyword>
<organism evidence="1 2">
    <name type="scientific">Hygrophoropsis aurantiaca</name>
    <dbReference type="NCBI Taxonomy" id="72124"/>
    <lineage>
        <taxon>Eukaryota</taxon>
        <taxon>Fungi</taxon>
        <taxon>Dikarya</taxon>
        <taxon>Basidiomycota</taxon>
        <taxon>Agaricomycotina</taxon>
        <taxon>Agaricomycetes</taxon>
        <taxon>Agaricomycetidae</taxon>
        <taxon>Boletales</taxon>
        <taxon>Coniophorineae</taxon>
        <taxon>Hygrophoropsidaceae</taxon>
        <taxon>Hygrophoropsis</taxon>
    </lineage>
</organism>
<feature type="non-terminal residue" evidence="1">
    <location>
        <position position="821"/>
    </location>
</feature>
<accession>A0ACB8AAB6</accession>
<evidence type="ECO:0000313" key="2">
    <source>
        <dbReference type="Proteomes" id="UP000790377"/>
    </source>
</evidence>
<sequence>FDSLKEVELADGENEWAPFRDEDAWELARFLMKNVGQNKIEEFLKLPIAKKSGLTFHNARTFLQRIDSLRTGPDWQCELIDVVGDRVSEDGKIMHETVELWKRDPVECVKELIGNPSFREVMSYSPERAFVDEAGLNQIFDEMWTGDWWWNTQAKLPPGVVIAPVILSSDKTRLSQFRGDKQAWPVYLSIGNISKETRRQVSAHATVLIGYLPVTKLDCFSKNTRSLAGYRLFHHAMSILLRPLTEAGKNGVEMVCADRNIRCVYPILAANIADHPEQCLVACCMESRCPRCLVEQNHRGDAIPSLLRDMQDALKTLGRKKKNKHSKKFTEQGLRAVFNPFWKDLPHTDIFACITPDILHQLHKGIFKDHLVDWCTSIVGEQEIDRRFKAMNGYPGLRHFKKGISFVSQWTGTEHKEMQKVFVGLLSGAVSKEVLTVVRALVDFIYYAQFQTQTSKTLDALQSCLDTFHAHKEIFVKLEVREHFNIPKLHAIQHYIDAIRALGSADGFNSEHPERLHIDYAKEGYRASNKRDFLEQMALWLQRQEAVHHKTTYLAWRKSNLFTDLKVSDASNRNPSSATTSSTTVITTSNQSSSPGYHLAKVPPLSGVTVATIELDYGAVDFISALTEFVRDLRAPRSFIQPNRFDRFNIYKQIIIDPVPNVVVSDTRKKHKIRATPKVASRGRKPEVPAHFDTALIRTDTNDSRSLEEISLNVSADLCAAQVRVLFHLPPQFGPCKHPLAYIEWFTPLQRFDPVAGMYIVSRSTRQHRRHAAVVSVDRIVRNCHLIAKCGREISGDWTTDNVLERANQFFVNSYIDIDSF</sequence>
<feature type="non-terminal residue" evidence="1">
    <location>
        <position position="1"/>
    </location>
</feature>
<protein>
    <submittedName>
        <fullName evidence="1">Uncharacterized protein</fullName>
    </submittedName>
</protein>
<reference evidence="1" key="1">
    <citation type="journal article" date="2021" name="New Phytol.">
        <title>Evolutionary innovations through gain and loss of genes in the ectomycorrhizal Boletales.</title>
        <authorList>
            <person name="Wu G."/>
            <person name="Miyauchi S."/>
            <person name="Morin E."/>
            <person name="Kuo A."/>
            <person name="Drula E."/>
            <person name="Varga T."/>
            <person name="Kohler A."/>
            <person name="Feng B."/>
            <person name="Cao Y."/>
            <person name="Lipzen A."/>
            <person name="Daum C."/>
            <person name="Hundley H."/>
            <person name="Pangilinan J."/>
            <person name="Johnson J."/>
            <person name="Barry K."/>
            <person name="LaButti K."/>
            <person name="Ng V."/>
            <person name="Ahrendt S."/>
            <person name="Min B."/>
            <person name="Choi I.G."/>
            <person name="Park H."/>
            <person name="Plett J.M."/>
            <person name="Magnuson J."/>
            <person name="Spatafora J.W."/>
            <person name="Nagy L.G."/>
            <person name="Henrissat B."/>
            <person name="Grigoriev I.V."/>
            <person name="Yang Z.L."/>
            <person name="Xu J."/>
            <person name="Martin F.M."/>
        </authorList>
    </citation>
    <scope>NUCLEOTIDE SEQUENCE</scope>
    <source>
        <strain evidence="1">ATCC 28755</strain>
    </source>
</reference>
<dbReference type="EMBL" id="MU267725">
    <property type="protein sequence ID" value="KAH7910151.1"/>
    <property type="molecule type" value="Genomic_DNA"/>
</dbReference>
<comment type="caution">
    <text evidence="1">The sequence shown here is derived from an EMBL/GenBank/DDBJ whole genome shotgun (WGS) entry which is preliminary data.</text>
</comment>
<dbReference type="Proteomes" id="UP000790377">
    <property type="component" value="Unassembled WGS sequence"/>
</dbReference>